<dbReference type="InterPro" id="IPR002782">
    <property type="entry name" value="Mut7-C_RNAse_dom"/>
</dbReference>
<sequence length="699" mass="79533">IREQIRQLIPELEDPLTELLNILEGILAWKGKSLSLATLIANEFSQWLKAHPVALPSDVRLKNLQTRALSCIVEGQLLELLCDLYKLKEADISFLLGNVTHMHGSGKYKEAAIMSIKLDLQPELDLEEMCAPLLLLERFNLVEAYVANYPKLQSKILQMLDSWSSSDFNARKVSRQYKGLPPVKLDKLSFKTVSRWAFRLLEQYNLDPALCSNIINQRHLGTLKYLMYKRFVEKTMTQENWTDHVQSTVGDNRYLQEQLIHLLVRYSDTETAARWALQFGLPKESLPLWVAESLKDLCIQDRLSDCENVADNPQTRKGHFYQLPIPREKVRFLCDAEDLSLWRETVLKEGQIVGMDMEWRPSFGCLGRQMVSLVQVAVKGDVFLLDLLQLNAADRNDNPGTKELIRFIKDLLSCPKVTKLGYSMSGDIQTLEATHPEFLGIEKQMNGVLDLCTIHKKLRLPHKPRGNSEPVDVVADAENGSSRQPDKGLSLLVRDIMGKPLDKTEQMSNWEKRPLREQQILYAAADAYCLLEVYEILARNPERFGLGPNFPESPKNTPATKKNREKASHPKNTALKRKNLETISVKPSSPCPMPPLSPRHFRVICDNMLQGLGRYLRCLGVDVLMLDNDDEHRKAAEIARRDGRVILTCGLPYDTLRSQVGEGKCLSVDSSEKARDQAVKVLKHFNVHVSQSDVFSRCQ</sequence>
<feature type="non-terminal residue" evidence="3">
    <location>
        <position position="699"/>
    </location>
</feature>
<dbReference type="FunFam" id="3.30.420.10:FF:000074">
    <property type="entry name" value="exonuclease mut-7 homolog isoform X2"/>
    <property type="match status" value="1"/>
</dbReference>
<dbReference type="PANTHER" id="PTHR47765">
    <property type="entry name" value="3'-5' EXONUCLEASE DOMAIN-CONTAINING PROTEIN"/>
    <property type="match status" value="1"/>
</dbReference>
<accession>A0A8T2JUY6</accession>
<evidence type="ECO:0000256" key="1">
    <source>
        <dbReference type="SAM" id="MobiDB-lite"/>
    </source>
</evidence>
<feature type="non-terminal residue" evidence="3">
    <location>
        <position position="1"/>
    </location>
</feature>
<dbReference type="InterPro" id="IPR002562">
    <property type="entry name" value="3'-5'_exonuclease_dom"/>
</dbReference>
<comment type="caution">
    <text evidence="3">The sequence shown here is derived from an EMBL/GenBank/DDBJ whole genome shotgun (WGS) entry which is preliminary data.</text>
</comment>
<dbReference type="Pfam" id="PF01927">
    <property type="entry name" value="Mut7-C"/>
    <property type="match status" value="1"/>
</dbReference>
<dbReference type="SUPFAM" id="SSF53098">
    <property type="entry name" value="Ribonuclease H-like"/>
    <property type="match status" value="1"/>
</dbReference>
<feature type="domain" description="3'-5' exonuclease" evidence="2">
    <location>
        <begin position="330"/>
        <end position="542"/>
    </location>
</feature>
<dbReference type="AlphaFoldDB" id="A0A8T2JUY6"/>
<dbReference type="GO" id="GO:0006139">
    <property type="term" value="P:nucleobase-containing compound metabolic process"/>
    <property type="evidence" value="ECO:0007669"/>
    <property type="project" value="InterPro"/>
</dbReference>
<evidence type="ECO:0000313" key="3">
    <source>
        <dbReference type="EMBL" id="KAG8447413.1"/>
    </source>
</evidence>
<dbReference type="GO" id="GO:0008408">
    <property type="term" value="F:3'-5' exonuclease activity"/>
    <property type="evidence" value="ECO:0007669"/>
    <property type="project" value="InterPro"/>
</dbReference>
<organism evidence="3 4">
    <name type="scientific">Hymenochirus boettgeri</name>
    <name type="common">Congo dwarf clawed frog</name>
    <dbReference type="NCBI Taxonomy" id="247094"/>
    <lineage>
        <taxon>Eukaryota</taxon>
        <taxon>Metazoa</taxon>
        <taxon>Chordata</taxon>
        <taxon>Craniata</taxon>
        <taxon>Vertebrata</taxon>
        <taxon>Euteleostomi</taxon>
        <taxon>Amphibia</taxon>
        <taxon>Batrachia</taxon>
        <taxon>Anura</taxon>
        <taxon>Pipoidea</taxon>
        <taxon>Pipidae</taxon>
        <taxon>Pipinae</taxon>
        <taxon>Hymenochirus</taxon>
    </lineage>
</organism>
<dbReference type="GO" id="GO:0003676">
    <property type="term" value="F:nucleic acid binding"/>
    <property type="evidence" value="ECO:0007669"/>
    <property type="project" value="InterPro"/>
</dbReference>
<evidence type="ECO:0000313" key="4">
    <source>
        <dbReference type="Proteomes" id="UP000812440"/>
    </source>
</evidence>
<reference evidence="3" key="1">
    <citation type="thesis" date="2020" institute="ProQuest LLC" country="789 East Eisenhower Parkway, Ann Arbor, MI, USA">
        <title>Comparative Genomics and Chromosome Evolution.</title>
        <authorList>
            <person name="Mudd A.B."/>
        </authorList>
    </citation>
    <scope>NUCLEOTIDE SEQUENCE</scope>
    <source>
        <strain evidence="3">Female2</strain>
        <tissue evidence="3">Blood</tissue>
    </source>
</reference>
<dbReference type="Pfam" id="PF01612">
    <property type="entry name" value="DNA_pol_A_exo1"/>
    <property type="match status" value="1"/>
</dbReference>
<gene>
    <name evidence="3" type="ORF">GDO86_014768</name>
</gene>
<dbReference type="Gene3D" id="3.30.420.10">
    <property type="entry name" value="Ribonuclease H-like superfamily/Ribonuclease H"/>
    <property type="match status" value="1"/>
</dbReference>
<evidence type="ECO:0000259" key="2">
    <source>
        <dbReference type="SMART" id="SM00474"/>
    </source>
</evidence>
<protein>
    <recommendedName>
        <fullName evidence="2">3'-5' exonuclease domain-containing protein</fullName>
    </recommendedName>
</protein>
<dbReference type="EMBL" id="JAACNH010000003">
    <property type="protein sequence ID" value="KAG8447413.1"/>
    <property type="molecule type" value="Genomic_DNA"/>
</dbReference>
<dbReference type="InterPro" id="IPR012337">
    <property type="entry name" value="RNaseH-like_sf"/>
</dbReference>
<dbReference type="PANTHER" id="PTHR47765:SF2">
    <property type="entry name" value="EXONUCLEASE MUT-7 HOMOLOG"/>
    <property type="match status" value="1"/>
</dbReference>
<dbReference type="InterPro" id="IPR036397">
    <property type="entry name" value="RNaseH_sf"/>
</dbReference>
<keyword evidence="4" id="KW-1185">Reference proteome</keyword>
<feature type="region of interest" description="Disordered" evidence="1">
    <location>
        <begin position="545"/>
        <end position="574"/>
    </location>
</feature>
<dbReference type="OrthoDB" id="18193at2759"/>
<name>A0A8T2JUY6_9PIPI</name>
<dbReference type="Proteomes" id="UP000812440">
    <property type="component" value="Chromosome 8_10"/>
</dbReference>
<dbReference type="InterPro" id="IPR052408">
    <property type="entry name" value="Exonuclease_MUT-7-like"/>
</dbReference>
<proteinExistence type="predicted"/>
<dbReference type="SMART" id="SM00474">
    <property type="entry name" value="35EXOc"/>
    <property type="match status" value="1"/>
</dbReference>